<accession>A0A8J8NPD5</accession>
<proteinExistence type="predicted"/>
<reference evidence="1" key="1">
    <citation type="submission" date="2019-06" db="EMBL/GenBank/DDBJ databases">
        <authorList>
            <person name="Zheng W."/>
        </authorList>
    </citation>
    <scope>NUCLEOTIDE SEQUENCE</scope>
    <source>
        <strain evidence="1">QDHG01</strain>
    </source>
</reference>
<comment type="caution">
    <text evidence="1">The sequence shown here is derived from an EMBL/GenBank/DDBJ whole genome shotgun (WGS) entry which is preliminary data.</text>
</comment>
<dbReference type="Proteomes" id="UP000785679">
    <property type="component" value="Unassembled WGS sequence"/>
</dbReference>
<evidence type="ECO:0000313" key="1">
    <source>
        <dbReference type="EMBL" id="TNV79036.1"/>
    </source>
</evidence>
<evidence type="ECO:0000313" key="2">
    <source>
        <dbReference type="Proteomes" id="UP000785679"/>
    </source>
</evidence>
<name>A0A8J8NPD5_HALGN</name>
<dbReference type="AlphaFoldDB" id="A0A8J8NPD5"/>
<keyword evidence="2" id="KW-1185">Reference proteome</keyword>
<organism evidence="1 2">
    <name type="scientific">Halteria grandinella</name>
    <dbReference type="NCBI Taxonomy" id="5974"/>
    <lineage>
        <taxon>Eukaryota</taxon>
        <taxon>Sar</taxon>
        <taxon>Alveolata</taxon>
        <taxon>Ciliophora</taxon>
        <taxon>Intramacronucleata</taxon>
        <taxon>Spirotrichea</taxon>
        <taxon>Stichotrichia</taxon>
        <taxon>Sporadotrichida</taxon>
        <taxon>Halteriidae</taxon>
        <taxon>Halteria</taxon>
    </lineage>
</organism>
<dbReference type="EMBL" id="RRYP01009477">
    <property type="protein sequence ID" value="TNV79036.1"/>
    <property type="molecule type" value="Genomic_DNA"/>
</dbReference>
<sequence length="110" mass="12671">MILMTSTKVIIQDIQYITRKGDMSGFSIYTSFYSTWQKDEPIAEIIMHMIPLKAEQVCLWGISKAWAAVKGEQSGNTSDLLLLMSFRGRRQIECSVFIRSLQRSEVYKLI</sequence>
<protein>
    <submittedName>
        <fullName evidence="1">Uncharacterized protein</fullName>
    </submittedName>
</protein>
<gene>
    <name evidence="1" type="ORF">FGO68_gene10249</name>
</gene>